<dbReference type="GeneID" id="38785756"/>
<evidence type="ECO:0008006" key="12">
    <source>
        <dbReference type="Google" id="ProtNLM"/>
    </source>
</evidence>
<keyword evidence="11" id="KW-1185">Reference proteome</keyword>
<dbReference type="EMBL" id="BFAD01000014">
    <property type="protein sequence ID" value="GBE88839.1"/>
    <property type="molecule type" value="Genomic_DNA"/>
</dbReference>
<dbReference type="InParanoid" id="A0A401H372"/>
<dbReference type="InterPro" id="IPR050951">
    <property type="entry name" value="Retrovirus_Pol_polyprotein"/>
</dbReference>
<comment type="caution">
    <text evidence="10">The sequence shown here is derived from an EMBL/GenBank/DDBJ whole genome shotgun (WGS) entry which is preliminary data.</text>
</comment>
<proteinExistence type="predicted"/>
<accession>A0A401H372</accession>
<gene>
    <name evidence="10" type="ORF">SCP_1402470</name>
</gene>
<dbReference type="InterPro" id="IPR043502">
    <property type="entry name" value="DNA/RNA_pol_sf"/>
</dbReference>
<feature type="domain" description="Integrase zinc-binding" evidence="9">
    <location>
        <begin position="545"/>
        <end position="595"/>
    </location>
</feature>
<dbReference type="GO" id="GO:0004519">
    <property type="term" value="F:endonuclease activity"/>
    <property type="evidence" value="ECO:0007669"/>
    <property type="project" value="UniProtKB-KW"/>
</dbReference>
<dbReference type="InterPro" id="IPR041588">
    <property type="entry name" value="Integrase_H2C2"/>
</dbReference>
<dbReference type="InterPro" id="IPR041373">
    <property type="entry name" value="RT_RNaseH"/>
</dbReference>
<dbReference type="GO" id="GO:0016787">
    <property type="term" value="F:hydrolase activity"/>
    <property type="evidence" value="ECO:0007669"/>
    <property type="project" value="UniProtKB-KW"/>
</dbReference>
<keyword evidence="5" id="KW-0378">Hydrolase</keyword>
<evidence type="ECO:0000256" key="4">
    <source>
        <dbReference type="ARBA" id="ARBA00022759"/>
    </source>
</evidence>
<dbReference type="OrthoDB" id="3232518at2759"/>
<dbReference type="RefSeq" id="XP_027619752.1">
    <property type="nucleotide sequence ID" value="XM_027763951.1"/>
</dbReference>
<dbReference type="CDD" id="cd01647">
    <property type="entry name" value="RT_LTR"/>
    <property type="match status" value="1"/>
</dbReference>
<dbReference type="Pfam" id="PF00078">
    <property type="entry name" value="RVT_1"/>
    <property type="match status" value="1"/>
</dbReference>
<evidence type="ECO:0000259" key="8">
    <source>
        <dbReference type="Pfam" id="PF17917"/>
    </source>
</evidence>
<keyword evidence="1" id="KW-0808">Transferase</keyword>
<evidence type="ECO:0000313" key="10">
    <source>
        <dbReference type="EMBL" id="GBE88839.1"/>
    </source>
</evidence>
<dbReference type="InterPro" id="IPR043128">
    <property type="entry name" value="Rev_trsase/Diguanyl_cyclase"/>
</dbReference>
<feature type="domain" description="Reverse transcriptase RNase H-like" evidence="8">
    <location>
        <begin position="328"/>
        <end position="428"/>
    </location>
</feature>
<evidence type="ECO:0000313" key="11">
    <source>
        <dbReference type="Proteomes" id="UP000287166"/>
    </source>
</evidence>
<dbReference type="SUPFAM" id="SSF56672">
    <property type="entry name" value="DNA/RNA polymerases"/>
    <property type="match status" value="1"/>
</dbReference>
<name>A0A401H372_9APHY</name>
<dbReference type="Gene3D" id="1.10.340.70">
    <property type="match status" value="1"/>
</dbReference>
<dbReference type="PANTHER" id="PTHR37984:SF5">
    <property type="entry name" value="PROTEIN NYNRIN-LIKE"/>
    <property type="match status" value="1"/>
</dbReference>
<evidence type="ECO:0000256" key="2">
    <source>
        <dbReference type="ARBA" id="ARBA00022695"/>
    </source>
</evidence>
<dbReference type="Gene3D" id="3.10.10.10">
    <property type="entry name" value="HIV Type 1 Reverse Transcriptase, subunit A, domain 1"/>
    <property type="match status" value="1"/>
</dbReference>
<keyword evidence="4" id="KW-0255">Endonuclease</keyword>
<reference evidence="10 11" key="1">
    <citation type="journal article" date="2018" name="Sci. Rep.">
        <title>Genome sequence of the cauliflower mushroom Sparassis crispa (Hanabiratake) and its association with beneficial usage.</title>
        <authorList>
            <person name="Kiyama R."/>
            <person name="Furutani Y."/>
            <person name="Kawaguchi K."/>
            <person name="Nakanishi T."/>
        </authorList>
    </citation>
    <scope>NUCLEOTIDE SEQUENCE [LARGE SCALE GENOMIC DNA]</scope>
</reference>
<dbReference type="GO" id="GO:0003964">
    <property type="term" value="F:RNA-directed DNA polymerase activity"/>
    <property type="evidence" value="ECO:0007669"/>
    <property type="project" value="UniProtKB-KW"/>
</dbReference>
<feature type="domain" description="Reverse transcriptase" evidence="7">
    <location>
        <begin position="100"/>
        <end position="231"/>
    </location>
</feature>
<dbReference type="Pfam" id="PF17917">
    <property type="entry name" value="RT_RNaseH"/>
    <property type="match status" value="1"/>
</dbReference>
<evidence type="ECO:0000259" key="9">
    <source>
        <dbReference type="Pfam" id="PF17921"/>
    </source>
</evidence>
<evidence type="ECO:0000259" key="7">
    <source>
        <dbReference type="Pfam" id="PF00078"/>
    </source>
</evidence>
<keyword evidence="2" id="KW-0548">Nucleotidyltransferase</keyword>
<evidence type="ECO:0000256" key="3">
    <source>
        <dbReference type="ARBA" id="ARBA00022722"/>
    </source>
</evidence>
<protein>
    <recommendedName>
        <fullName evidence="12">Reverse transcriptase domain-containing protein</fullName>
    </recommendedName>
</protein>
<keyword evidence="6" id="KW-0695">RNA-directed DNA polymerase</keyword>
<evidence type="ECO:0000256" key="5">
    <source>
        <dbReference type="ARBA" id="ARBA00022801"/>
    </source>
</evidence>
<evidence type="ECO:0000256" key="6">
    <source>
        <dbReference type="ARBA" id="ARBA00022918"/>
    </source>
</evidence>
<organism evidence="10 11">
    <name type="scientific">Sparassis crispa</name>
    <dbReference type="NCBI Taxonomy" id="139825"/>
    <lineage>
        <taxon>Eukaryota</taxon>
        <taxon>Fungi</taxon>
        <taxon>Dikarya</taxon>
        <taxon>Basidiomycota</taxon>
        <taxon>Agaricomycotina</taxon>
        <taxon>Agaricomycetes</taxon>
        <taxon>Polyporales</taxon>
        <taxon>Sparassidaceae</taxon>
        <taxon>Sparassis</taxon>
    </lineage>
</organism>
<sequence>MLWAENAAMKSEFASLFPDDIPHLDDLPTNIYHHFTLKDPEIVIQWRQYNCPKKYHEAWKVLLQQHLDAGHMRASDSPYTSPAFLIPKADPDALPQWVNDYCVLNSNTVPDMHPLPRVADILADCSQGKIWGKIDMMNSFFQTCVHPDDVKYTAITMPFRLYEWLVMPQGCRNAPLTHQRWMFTALRPLIGKICHIYLDDIIIWSQTLDEHRCNMSLFLTELDFLGHYISTNGIEADPKKVEKIVNWPIPHNTGHIRAFLGLVCYIAPFLPKLANFTNVLNPLTTKDAKLHFPQWTTEHQRAFDSIKELICSREVLAVINHDDLGCNKIFVSCDASDFRTGAMLSFGESLETACPVAFESCTLKGAELNYPVHEKELFAIVRALKKWRVDLLGVPFTVYTDHRMLKNFFHQKELSRCQARWQEFLAQYDFKIKYIKGEKNIAADVLSCLPADLDIIDPLCHAATAILQTATHALCHIHEPPTPLVIAASSHLSISSNLEWLHLIKDGYQEDKWCICLHSNLGVVGTREQNGLLFIGDRLVIPHVPKLREAIFRLVHNSLGHFRFDKSYAAICNGYYWPNMCKELEELYVLACEDC</sequence>
<dbReference type="Proteomes" id="UP000287166">
    <property type="component" value="Unassembled WGS sequence"/>
</dbReference>
<dbReference type="Gene3D" id="3.30.70.270">
    <property type="match status" value="2"/>
</dbReference>
<dbReference type="CDD" id="cd09274">
    <property type="entry name" value="RNase_HI_RT_Ty3"/>
    <property type="match status" value="1"/>
</dbReference>
<evidence type="ECO:0000256" key="1">
    <source>
        <dbReference type="ARBA" id="ARBA00022679"/>
    </source>
</evidence>
<dbReference type="Pfam" id="PF17921">
    <property type="entry name" value="Integrase_H2C2"/>
    <property type="match status" value="1"/>
</dbReference>
<keyword evidence="3" id="KW-0540">Nuclease</keyword>
<dbReference type="AlphaFoldDB" id="A0A401H372"/>
<dbReference type="PANTHER" id="PTHR37984">
    <property type="entry name" value="PROTEIN CBG26694"/>
    <property type="match status" value="1"/>
</dbReference>
<dbReference type="InterPro" id="IPR000477">
    <property type="entry name" value="RT_dom"/>
</dbReference>